<comment type="caution">
    <text evidence="2">The sequence shown here is derived from an EMBL/GenBank/DDBJ whole genome shotgun (WGS) entry which is preliminary data.</text>
</comment>
<feature type="domain" description="TOTE conflict system primase" evidence="1">
    <location>
        <begin position="33"/>
        <end position="141"/>
    </location>
</feature>
<dbReference type="AlphaFoldDB" id="A0A7Y0K5N3"/>
<sequence>MNDIDQVIEKMKQLFITVRYKYIKLNEDGSYHTFNIYNNDKHVRLNDGFLKSHILQQSTYGIFCRKTHTKFVTFDVDVPVIPEAKKVVLALYESLNTLGIPSDKIFTSWSGTKGYHVDIYFSEEIPYNSMKVLFNAAVSTAYNLLDGKINGKIELRPTPTQGLKLPLSINYKNKDKRINICWYVDVQNNFTTIQSLDYFLNIEPICVDIVNDLISDLQEDEEESPISKSDTKKIEGNANANFDLSEETLKSLADLYENGLRKPSTRNEVTCKLAVYFNTLRENKHDCEQKLRIWMKGQNRAFYKTPLEECYKEITRIVNLVYKKNVVLTKGVTKIVISRSEMLTLYQYPKKFHKTIFTLFIHLKRFADLNNEFFMTYEQIALAAKCSVKTAINHIKLLEQDNIIRVTRSPIYLRGNKPESHPNIYELNLNWLNADKEVSISVGADNVKSYHDIRIKLILELFPNNEWWNIGELLNKALEK</sequence>
<protein>
    <recommendedName>
        <fullName evidence="1">TOTE conflict system primase domain-containing protein</fullName>
    </recommendedName>
</protein>
<dbReference type="Pfam" id="PF13730">
    <property type="entry name" value="HTH_36"/>
    <property type="match status" value="1"/>
</dbReference>
<dbReference type="Pfam" id="PF22548">
    <property type="entry name" value="AEP-TOTE"/>
    <property type="match status" value="1"/>
</dbReference>
<proteinExistence type="predicted"/>
<name>A0A7Y0K5N3_9BACI</name>
<dbReference type="EMBL" id="JABBPK010000001">
    <property type="protein sequence ID" value="NMO75699.1"/>
    <property type="molecule type" value="Genomic_DNA"/>
</dbReference>
<accession>A0A7Y0K5N3</accession>
<gene>
    <name evidence="2" type="ORF">HHU08_01415</name>
</gene>
<dbReference type="InterPro" id="IPR054347">
    <property type="entry name" value="TOTE_primase"/>
</dbReference>
<evidence type="ECO:0000259" key="1">
    <source>
        <dbReference type="Pfam" id="PF22548"/>
    </source>
</evidence>
<dbReference type="InterPro" id="IPR036388">
    <property type="entry name" value="WH-like_DNA-bd_sf"/>
</dbReference>
<dbReference type="Gene3D" id="1.10.10.10">
    <property type="entry name" value="Winged helix-like DNA-binding domain superfamily/Winged helix DNA-binding domain"/>
    <property type="match status" value="1"/>
</dbReference>
<evidence type="ECO:0000313" key="2">
    <source>
        <dbReference type="EMBL" id="NMO75699.1"/>
    </source>
</evidence>
<dbReference type="Proteomes" id="UP000588491">
    <property type="component" value="Unassembled WGS sequence"/>
</dbReference>
<keyword evidence="3" id="KW-1185">Reference proteome</keyword>
<evidence type="ECO:0000313" key="3">
    <source>
        <dbReference type="Proteomes" id="UP000588491"/>
    </source>
</evidence>
<dbReference type="RefSeq" id="WP_169187627.1">
    <property type="nucleotide sequence ID" value="NZ_JABBPK010000001.1"/>
</dbReference>
<reference evidence="2 3" key="1">
    <citation type="submission" date="2020-04" db="EMBL/GenBank/DDBJ databases">
        <title>Bacillus sp. UniB3 isolated from commercial digestive syrup.</title>
        <authorList>
            <person name="Thorat V."/>
            <person name="Kirdat K."/>
            <person name="Tiwarekar B."/>
            <person name="Yadav A."/>
        </authorList>
    </citation>
    <scope>NUCLEOTIDE SEQUENCE [LARGE SCALE GENOMIC DNA]</scope>
    <source>
        <strain evidence="2 3">UniB3</strain>
    </source>
</reference>
<organism evidence="2 3">
    <name type="scientific">Niallia alba</name>
    <dbReference type="NCBI Taxonomy" id="2729105"/>
    <lineage>
        <taxon>Bacteria</taxon>
        <taxon>Bacillati</taxon>
        <taxon>Bacillota</taxon>
        <taxon>Bacilli</taxon>
        <taxon>Bacillales</taxon>
        <taxon>Bacillaceae</taxon>
        <taxon>Niallia</taxon>
    </lineage>
</organism>